<proteinExistence type="inferred from homology"/>
<comment type="function">
    <text evidence="9">Catalyzes the phosphorylation of the position 2 hydroxy group of 4-diphosphocytidyl-2C-methyl-D-erythritol.</text>
</comment>
<dbReference type="KEGG" id="rmr:Rmar_2623"/>
<dbReference type="InterPro" id="IPR004424">
    <property type="entry name" value="IspE"/>
</dbReference>
<dbReference type="SUPFAM" id="SSF54211">
    <property type="entry name" value="Ribosomal protein S5 domain 2-like"/>
    <property type="match status" value="1"/>
</dbReference>
<feature type="active site" evidence="9">
    <location>
        <position position="185"/>
    </location>
</feature>
<dbReference type="eggNOG" id="COG1947">
    <property type="taxonomic scope" value="Bacteria"/>
</dbReference>
<feature type="domain" description="GHMP kinase C-terminal" evidence="11">
    <location>
        <begin position="246"/>
        <end position="320"/>
    </location>
</feature>
<dbReference type="EC" id="2.7.1.148" evidence="2 9"/>
<keyword evidence="4 9" id="KW-0808">Transferase</keyword>
<evidence type="ECO:0000256" key="9">
    <source>
        <dbReference type="HAMAP-Rule" id="MF_00061"/>
    </source>
</evidence>
<organism evidence="12 13">
    <name type="scientific">Rhodothermus marinus (strain ATCC 43812 / DSM 4252 / R-10)</name>
    <name type="common">Rhodothermus obamensis</name>
    <dbReference type="NCBI Taxonomy" id="518766"/>
    <lineage>
        <taxon>Bacteria</taxon>
        <taxon>Pseudomonadati</taxon>
        <taxon>Rhodothermota</taxon>
        <taxon>Rhodothermia</taxon>
        <taxon>Rhodothermales</taxon>
        <taxon>Rhodothermaceae</taxon>
        <taxon>Rhodothermus</taxon>
    </lineage>
</organism>
<dbReference type="AlphaFoldDB" id="D0MG06"/>
<dbReference type="InterPro" id="IPR013750">
    <property type="entry name" value="GHMP_kinase_C_dom"/>
</dbReference>
<evidence type="ECO:0000313" key="13">
    <source>
        <dbReference type="Proteomes" id="UP000002221"/>
    </source>
</evidence>
<dbReference type="InterPro" id="IPR020568">
    <property type="entry name" value="Ribosomal_Su5_D2-typ_SF"/>
</dbReference>
<keyword evidence="13" id="KW-1185">Reference proteome</keyword>
<evidence type="ECO:0000256" key="3">
    <source>
        <dbReference type="ARBA" id="ARBA00017473"/>
    </source>
</evidence>
<dbReference type="InterPro" id="IPR036554">
    <property type="entry name" value="GHMP_kinase_C_sf"/>
</dbReference>
<sequence>MESKLLFAFRAICVNCGNVQAIGRLQEGQVIETKLQQIAFRSNESTRKLSSTSLTEYAPAKINLGLRVLRRRPDGYHDIETVLLRIPWADRLTWTPEESFAFTCSDPALPTDERNLCVQAARRLAELLRRPPTGRLHLDKRVPYGAGLGSGSSDAAATLRLLLRAWHQSLTPDVLHGLAAALGSDVPFFLLTAPAALATGRGERLQPLPGYRFPFYLAVVVPPLHIATAEAYRLVQPCDGRTPSLVELVRTNDPERWRQALVNDFEAPLFARYPELAALKQWLLEAGAVYAALSGSGSALFGVFTEPTVAQQVAEEARARGLRSWHGQPENAP</sequence>
<dbReference type="HAMAP" id="MF_00061">
    <property type="entry name" value="IspE"/>
    <property type="match status" value="1"/>
</dbReference>
<evidence type="ECO:0000256" key="8">
    <source>
        <dbReference type="ARBA" id="ARBA00032554"/>
    </source>
</evidence>
<dbReference type="PANTHER" id="PTHR43527">
    <property type="entry name" value="4-DIPHOSPHOCYTIDYL-2-C-METHYL-D-ERYTHRITOL KINASE, CHLOROPLASTIC"/>
    <property type="match status" value="1"/>
</dbReference>
<dbReference type="Gene3D" id="3.30.230.10">
    <property type="match status" value="1"/>
</dbReference>
<dbReference type="SUPFAM" id="SSF55060">
    <property type="entry name" value="GHMP Kinase, C-terminal domain"/>
    <property type="match status" value="1"/>
</dbReference>
<dbReference type="InterPro" id="IPR014721">
    <property type="entry name" value="Ribsml_uS5_D2-typ_fold_subgr"/>
</dbReference>
<keyword evidence="6 9" id="KW-0418">Kinase</keyword>
<dbReference type="Gene3D" id="3.30.70.890">
    <property type="entry name" value="GHMP kinase, C-terminal domain"/>
    <property type="match status" value="1"/>
</dbReference>
<dbReference type="UniPathway" id="UPA00056">
    <property type="reaction ID" value="UER00094"/>
</dbReference>
<keyword evidence="5 9" id="KW-0547">Nucleotide-binding</keyword>
<evidence type="ECO:0000256" key="1">
    <source>
        <dbReference type="ARBA" id="ARBA00009684"/>
    </source>
</evidence>
<dbReference type="HOGENOM" id="CLU_053057_1_1_10"/>
<dbReference type="Pfam" id="PF08544">
    <property type="entry name" value="GHMP_kinases_C"/>
    <property type="match status" value="1"/>
</dbReference>
<accession>D0MG06</accession>
<comment type="pathway">
    <text evidence="9">Isoprenoid biosynthesis; isopentenyl diphosphate biosynthesis via DXP pathway; isopentenyl diphosphate from 1-deoxy-D-xylulose 5-phosphate: step 3/6.</text>
</comment>
<comment type="catalytic activity">
    <reaction evidence="9">
        <text>4-CDP-2-C-methyl-D-erythritol + ATP = 4-CDP-2-C-methyl-D-erythritol 2-phosphate + ADP + H(+)</text>
        <dbReference type="Rhea" id="RHEA:18437"/>
        <dbReference type="ChEBI" id="CHEBI:15378"/>
        <dbReference type="ChEBI" id="CHEBI:30616"/>
        <dbReference type="ChEBI" id="CHEBI:57823"/>
        <dbReference type="ChEBI" id="CHEBI:57919"/>
        <dbReference type="ChEBI" id="CHEBI:456216"/>
        <dbReference type="EC" id="2.7.1.148"/>
    </reaction>
</comment>
<protein>
    <recommendedName>
        <fullName evidence="3 9">4-diphosphocytidyl-2-C-methyl-D-erythritol kinase</fullName>
        <shortName evidence="9">CMK</shortName>
        <ecNumber evidence="2 9">2.7.1.148</ecNumber>
    </recommendedName>
    <alternativeName>
        <fullName evidence="8 9">4-(cytidine-5'-diphospho)-2-C-methyl-D-erythritol kinase</fullName>
    </alternativeName>
</protein>
<keyword evidence="9" id="KW-0414">Isoprene biosynthesis</keyword>
<evidence type="ECO:0000256" key="4">
    <source>
        <dbReference type="ARBA" id="ARBA00022679"/>
    </source>
</evidence>
<dbReference type="GO" id="GO:0019288">
    <property type="term" value="P:isopentenyl diphosphate biosynthetic process, methylerythritol 4-phosphate pathway"/>
    <property type="evidence" value="ECO:0007669"/>
    <property type="project" value="UniProtKB-UniRule"/>
</dbReference>
<evidence type="ECO:0000313" key="12">
    <source>
        <dbReference type="EMBL" id="ACY49495.1"/>
    </source>
</evidence>
<dbReference type="Pfam" id="PF00288">
    <property type="entry name" value="GHMP_kinases_N"/>
    <property type="match status" value="1"/>
</dbReference>
<evidence type="ECO:0000256" key="5">
    <source>
        <dbReference type="ARBA" id="ARBA00022741"/>
    </source>
</evidence>
<comment type="similarity">
    <text evidence="1 9">Belongs to the GHMP kinase family. IspE subfamily.</text>
</comment>
<dbReference type="GO" id="GO:0050515">
    <property type="term" value="F:4-(cytidine 5'-diphospho)-2-C-methyl-D-erythritol kinase activity"/>
    <property type="evidence" value="ECO:0007669"/>
    <property type="project" value="UniProtKB-UniRule"/>
</dbReference>
<dbReference type="NCBIfam" id="TIGR00154">
    <property type="entry name" value="ispE"/>
    <property type="match status" value="1"/>
</dbReference>
<dbReference type="Proteomes" id="UP000002221">
    <property type="component" value="Chromosome"/>
</dbReference>
<reference evidence="12 13" key="1">
    <citation type="journal article" date="2009" name="Stand. Genomic Sci.">
        <title>Complete genome sequence of Rhodothermus marinus type strain (R-10).</title>
        <authorList>
            <person name="Nolan M."/>
            <person name="Tindall B.J."/>
            <person name="Pomrenke H."/>
            <person name="Lapidus A."/>
            <person name="Copeland A."/>
            <person name="Glavina Del Rio T."/>
            <person name="Lucas S."/>
            <person name="Chen F."/>
            <person name="Tice H."/>
            <person name="Cheng J.F."/>
            <person name="Saunders E."/>
            <person name="Han C."/>
            <person name="Bruce D."/>
            <person name="Goodwin L."/>
            <person name="Chain P."/>
            <person name="Pitluck S."/>
            <person name="Ovchinikova G."/>
            <person name="Pati A."/>
            <person name="Ivanova N."/>
            <person name="Mavromatis K."/>
            <person name="Chen A."/>
            <person name="Palaniappan K."/>
            <person name="Land M."/>
            <person name="Hauser L."/>
            <person name="Chang Y.J."/>
            <person name="Jeffries C.D."/>
            <person name="Brettin T."/>
            <person name="Goker M."/>
            <person name="Bristow J."/>
            <person name="Eisen J.A."/>
            <person name="Markowitz V."/>
            <person name="Hugenholtz P."/>
            <person name="Kyrpides N.C."/>
            <person name="Klenk H.P."/>
            <person name="Detter J.C."/>
        </authorList>
    </citation>
    <scope>NUCLEOTIDE SEQUENCE [LARGE SCALE GENOMIC DNA]</scope>
    <source>
        <strain evidence="13">ATCC 43812 / DSM 4252 / R-10</strain>
    </source>
</reference>
<dbReference type="InterPro" id="IPR006204">
    <property type="entry name" value="GHMP_kinase_N_dom"/>
</dbReference>
<evidence type="ECO:0000256" key="6">
    <source>
        <dbReference type="ARBA" id="ARBA00022777"/>
    </source>
</evidence>
<feature type="active site" evidence="9">
    <location>
        <position position="61"/>
    </location>
</feature>
<name>D0MG06_RHOM4</name>
<keyword evidence="7 9" id="KW-0067">ATP-binding</keyword>
<evidence type="ECO:0000256" key="7">
    <source>
        <dbReference type="ARBA" id="ARBA00022840"/>
    </source>
</evidence>
<evidence type="ECO:0000259" key="10">
    <source>
        <dbReference type="Pfam" id="PF00288"/>
    </source>
</evidence>
<gene>
    <name evidence="9" type="primary">ispE</name>
    <name evidence="12" type="ordered locus">Rmar_2623</name>
</gene>
<evidence type="ECO:0000259" key="11">
    <source>
        <dbReference type="Pfam" id="PF08544"/>
    </source>
</evidence>
<dbReference type="PANTHER" id="PTHR43527:SF2">
    <property type="entry name" value="4-DIPHOSPHOCYTIDYL-2-C-METHYL-D-ERYTHRITOL KINASE, CHLOROPLASTIC"/>
    <property type="match status" value="1"/>
</dbReference>
<dbReference type="GO" id="GO:0016114">
    <property type="term" value="P:terpenoid biosynthetic process"/>
    <property type="evidence" value="ECO:0007669"/>
    <property type="project" value="UniProtKB-UniRule"/>
</dbReference>
<dbReference type="GO" id="GO:0005524">
    <property type="term" value="F:ATP binding"/>
    <property type="evidence" value="ECO:0007669"/>
    <property type="project" value="UniProtKB-UniRule"/>
</dbReference>
<feature type="domain" description="GHMP kinase N-terminal" evidence="10">
    <location>
        <begin position="115"/>
        <end position="191"/>
    </location>
</feature>
<evidence type="ECO:0000256" key="2">
    <source>
        <dbReference type="ARBA" id="ARBA00012052"/>
    </source>
</evidence>
<feature type="binding site" evidence="9">
    <location>
        <begin position="143"/>
        <end position="153"/>
    </location>
    <ligand>
        <name>ATP</name>
        <dbReference type="ChEBI" id="CHEBI:30616"/>
    </ligand>
</feature>
<dbReference type="EMBL" id="CP001807">
    <property type="protein sequence ID" value="ACY49495.1"/>
    <property type="molecule type" value="Genomic_DNA"/>
</dbReference>
<dbReference type="STRING" id="518766.Rmar_2623"/>